<name>A0ABR9DP74_9MICO</name>
<dbReference type="Proteomes" id="UP000642107">
    <property type="component" value="Unassembled WGS sequence"/>
</dbReference>
<protein>
    <submittedName>
        <fullName evidence="1">Uncharacterized protein</fullName>
    </submittedName>
</protein>
<organism evidence="1 2">
    <name type="scientific">Flavimobilis rhizosphaerae</name>
    <dbReference type="NCBI Taxonomy" id="2775421"/>
    <lineage>
        <taxon>Bacteria</taxon>
        <taxon>Bacillati</taxon>
        <taxon>Actinomycetota</taxon>
        <taxon>Actinomycetes</taxon>
        <taxon>Micrococcales</taxon>
        <taxon>Jonesiaceae</taxon>
        <taxon>Flavimobilis</taxon>
    </lineage>
</organism>
<keyword evidence="2" id="KW-1185">Reference proteome</keyword>
<gene>
    <name evidence="1" type="ORF">IGS67_05340</name>
</gene>
<sequence length="132" mass="14428">MTIEQRAEWATHPGPVAPELLEIIVEDHVFVVGTIADANLSEDNLAMLYQRVADPVIRGRVATNPRAPLALLAQVPLKDHTGRSLEAFLTRLGPGISDHPGVIDAVSGPWIDERPIIELVRQALGYEVELPE</sequence>
<comment type="caution">
    <text evidence="1">The sequence shown here is derived from an EMBL/GenBank/DDBJ whole genome shotgun (WGS) entry which is preliminary data.</text>
</comment>
<reference evidence="1 2" key="1">
    <citation type="submission" date="2020-09" db="EMBL/GenBank/DDBJ databases">
        <title>Flavimobilis rhizosphaerae sp. nov., isolated from rhizosphere soil of Spartina alterniflora.</title>
        <authorList>
            <person name="Hanqin C."/>
        </authorList>
    </citation>
    <scope>NUCLEOTIDE SEQUENCE [LARGE SCALE GENOMIC DNA]</scope>
    <source>
        <strain evidence="1 2">GY 10621</strain>
    </source>
</reference>
<proteinExistence type="predicted"/>
<evidence type="ECO:0000313" key="1">
    <source>
        <dbReference type="EMBL" id="MBD9698918.1"/>
    </source>
</evidence>
<dbReference type="EMBL" id="JACZDF010000002">
    <property type="protein sequence ID" value="MBD9698918.1"/>
    <property type="molecule type" value="Genomic_DNA"/>
</dbReference>
<dbReference type="RefSeq" id="WP_192278565.1">
    <property type="nucleotide sequence ID" value="NZ_JACZDF010000002.1"/>
</dbReference>
<accession>A0ABR9DP74</accession>
<evidence type="ECO:0000313" key="2">
    <source>
        <dbReference type="Proteomes" id="UP000642107"/>
    </source>
</evidence>